<evidence type="ECO:0000313" key="1">
    <source>
        <dbReference type="EMBL" id="GFY00907.1"/>
    </source>
</evidence>
<dbReference type="Proteomes" id="UP000887159">
    <property type="component" value="Unassembled WGS sequence"/>
</dbReference>
<gene>
    <name evidence="1" type="ORF">TNCV_4529261</name>
</gene>
<sequence>MQFFHRLRFLPLKSGVQSGVAGNFFNEVVYSLRLRVATMSINVAHLFIPVISLEETVWFSWNYRQEKHYPEWADGARQRFVTLDLD</sequence>
<dbReference type="AlphaFoldDB" id="A0A8X6V1C9"/>
<evidence type="ECO:0000313" key="2">
    <source>
        <dbReference type="Proteomes" id="UP000887159"/>
    </source>
</evidence>
<reference evidence="1" key="1">
    <citation type="submission" date="2020-08" db="EMBL/GenBank/DDBJ databases">
        <title>Multicomponent nature underlies the extraordinary mechanical properties of spider dragline silk.</title>
        <authorList>
            <person name="Kono N."/>
            <person name="Nakamura H."/>
            <person name="Mori M."/>
            <person name="Yoshida Y."/>
            <person name="Ohtoshi R."/>
            <person name="Malay A.D."/>
            <person name="Moran D.A.P."/>
            <person name="Tomita M."/>
            <person name="Numata K."/>
            <person name="Arakawa K."/>
        </authorList>
    </citation>
    <scope>NUCLEOTIDE SEQUENCE</scope>
</reference>
<name>A0A8X6V1C9_TRICX</name>
<dbReference type="EMBL" id="BMAU01021223">
    <property type="protein sequence ID" value="GFY00907.1"/>
    <property type="molecule type" value="Genomic_DNA"/>
</dbReference>
<keyword evidence="2" id="KW-1185">Reference proteome</keyword>
<comment type="caution">
    <text evidence="1">The sequence shown here is derived from an EMBL/GenBank/DDBJ whole genome shotgun (WGS) entry which is preliminary data.</text>
</comment>
<protein>
    <submittedName>
        <fullName evidence="1">Uncharacterized protein</fullName>
    </submittedName>
</protein>
<accession>A0A8X6V1C9</accession>
<organism evidence="1 2">
    <name type="scientific">Trichonephila clavipes</name>
    <name type="common">Golden silk orbweaver</name>
    <name type="synonym">Nephila clavipes</name>
    <dbReference type="NCBI Taxonomy" id="2585209"/>
    <lineage>
        <taxon>Eukaryota</taxon>
        <taxon>Metazoa</taxon>
        <taxon>Ecdysozoa</taxon>
        <taxon>Arthropoda</taxon>
        <taxon>Chelicerata</taxon>
        <taxon>Arachnida</taxon>
        <taxon>Araneae</taxon>
        <taxon>Araneomorphae</taxon>
        <taxon>Entelegynae</taxon>
        <taxon>Araneoidea</taxon>
        <taxon>Nephilidae</taxon>
        <taxon>Trichonephila</taxon>
    </lineage>
</organism>
<proteinExistence type="predicted"/>